<dbReference type="AlphaFoldDB" id="A0A395NNI5"/>
<feature type="compositionally biased region" description="Basic and acidic residues" evidence="1">
    <location>
        <begin position="595"/>
        <end position="604"/>
    </location>
</feature>
<feature type="compositionally biased region" description="Low complexity" evidence="1">
    <location>
        <begin position="443"/>
        <end position="457"/>
    </location>
</feature>
<gene>
    <name evidence="2" type="ORF">TARUN_4675</name>
</gene>
<dbReference type="EMBL" id="PXOA01000275">
    <property type="protein sequence ID" value="RFU77559.1"/>
    <property type="molecule type" value="Genomic_DNA"/>
</dbReference>
<dbReference type="STRING" id="490622.A0A395NNI5"/>
<evidence type="ECO:0000313" key="2">
    <source>
        <dbReference type="EMBL" id="RFU77559.1"/>
    </source>
</evidence>
<name>A0A395NNI5_TRIAR</name>
<feature type="region of interest" description="Disordered" evidence="1">
    <location>
        <begin position="595"/>
        <end position="626"/>
    </location>
</feature>
<accession>A0A395NNI5</accession>
<dbReference type="InterPro" id="IPR038765">
    <property type="entry name" value="Papain-like_cys_pep_sf"/>
</dbReference>
<protein>
    <submittedName>
        <fullName evidence="2">Uncharacterized protein</fullName>
    </submittedName>
</protein>
<sequence length="626" mass="71081">MASDIDRFFQPSLKKNQRVLLPYVACAPPGPNLLRKFYEEDEREFVDKELAEIYRDQPPWIYPRTVWPTSLKTGYPPSDASGDQLIALYADVRRFPDIPETDWPSHVKQVHAFLVDSGKEERAASDNLQAMLRIVVRGIDHIVAIGHYHLTAPEGRTRRSGEVPQDGLHYGLSPGPEIFKTLTKNKRLFANFIFFEAHWAAIIWDRRFGQLYYFDSAEEQRIERATRAVRLWRSLLRAAGYADSFDLCIVPCTAQPGIDECGYLALFWLMATLRGLVGQQIGSANLNRRHGMGTPAAYPEQQPPMRETFDLRLRDWCFYRSDKESIKAHVANVFATLESLASNELGIWSYSRPSQQRKYDHSWNLSSLQRALDREQGWRENVMRSDIYTWVGGWTPTDYLMGAAILPPDRARVFPPKEGDDQLVYTLPEFRLNPLVPYTPATRNSSRQNTPSQSQRPSPRPVTLLQEAPVIVLPSGNEEDKYSWLIAGSSEYEETRDGANVEKSIQNVKPCSDAYEGSIDYQNLEKLGEAGYAMTVGFSGKLGTRHAKSVFYTLPSKSYCSLVPAGLMDENAWEDIHEAVTGSCKEPVIRSTRDGRRAAREAVRGKRKRRAASDISSKWRLNDSAG</sequence>
<organism evidence="2 3">
    <name type="scientific">Trichoderma arundinaceum</name>
    <dbReference type="NCBI Taxonomy" id="490622"/>
    <lineage>
        <taxon>Eukaryota</taxon>
        <taxon>Fungi</taxon>
        <taxon>Dikarya</taxon>
        <taxon>Ascomycota</taxon>
        <taxon>Pezizomycotina</taxon>
        <taxon>Sordariomycetes</taxon>
        <taxon>Hypocreomycetidae</taxon>
        <taxon>Hypocreales</taxon>
        <taxon>Hypocreaceae</taxon>
        <taxon>Trichoderma</taxon>
    </lineage>
</organism>
<dbReference type="OrthoDB" id="5105291at2759"/>
<proteinExistence type="predicted"/>
<evidence type="ECO:0000313" key="3">
    <source>
        <dbReference type="Proteomes" id="UP000266272"/>
    </source>
</evidence>
<evidence type="ECO:0000256" key="1">
    <source>
        <dbReference type="SAM" id="MobiDB-lite"/>
    </source>
</evidence>
<dbReference type="SUPFAM" id="SSF54001">
    <property type="entry name" value="Cysteine proteinases"/>
    <property type="match status" value="1"/>
</dbReference>
<reference evidence="2 3" key="1">
    <citation type="journal article" date="2018" name="PLoS Pathog.">
        <title>Evolution of structural diversity of trichothecenes, a family of toxins produced by plant pathogenic and entomopathogenic fungi.</title>
        <authorList>
            <person name="Proctor R.H."/>
            <person name="McCormick S.P."/>
            <person name="Kim H.S."/>
            <person name="Cardoza R.E."/>
            <person name="Stanley A.M."/>
            <person name="Lindo L."/>
            <person name="Kelly A."/>
            <person name="Brown D.W."/>
            <person name="Lee T."/>
            <person name="Vaughan M.M."/>
            <person name="Alexander N.J."/>
            <person name="Busman M."/>
            <person name="Gutierrez S."/>
        </authorList>
    </citation>
    <scope>NUCLEOTIDE SEQUENCE [LARGE SCALE GENOMIC DNA]</scope>
    <source>
        <strain evidence="2 3">IBT 40837</strain>
    </source>
</reference>
<comment type="caution">
    <text evidence="2">The sequence shown here is derived from an EMBL/GenBank/DDBJ whole genome shotgun (WGS) entry which is preliminary data.</text>
</comment>
<feature type="region of interest" description="Disordered" evidence="1">
    <location>
        <begin position="437"/>
        <end position="464"/>
    </location>
</feature>
<keyword evidence="3" id="KW-1185">Reference proteome</keyword>
<dbReference type="Proteomes" id="UP000266272">
    <property type="component" value="Unassembled WGS sequence"/>
</dbReference>